<keyword evidence="2" id="KW-0677">Repeat</keyword>
<gene>
    <name evidence="6" type="ORF">IMCC3317_01350</name>
</gene>
<dbReference type="GO" id="GO:0004553">
    <property type="term" value="F:hydrolase activity, hydrolyzing O-glycosyl compounds"/>
    <property type="evidence" value="ECO:0007669"/>
    <property type="project" value="UniProtKB-ARBA"/>
</dbReference>
<dbReference type="CDD" id="cd00063">
    <property type="entry name" value="FN3"/>
    <property type="match status" value="4"/>
</dbReference>
<evidence type="ECO:0000256" key="3">
    <source>
        <dbReference type="SAM" id="SignalP"/>
    </source>
</evidence>
<dbReference type="Gene3D" id="2.60.120.290">
    <property type="entry name" value="Spermadhesin, CUB domain"/>
    <property type="match status" value="1"/>
</dbReference>
<dbReference type="PROSITE" id="PS50060">
    <property type="entry name" value="MAM_2"/>
    <property type="match status" value="1"/>
</dbReference>
<dbReference type="InterPro" id="IPR036116">
    <property type="entry name" value="FN3_sf"/>
</dbReference>
<dbReference type="NCBIfam" id="TIGR04183">
    <property type="entry name" value="Por_Secre_tail"/>
    <property type="match status" value="1"/>
</dbReference>
<keyword evidence="1 3" id="KW-0732">Signal</keyword>
<dbReference type="Gene3D" id="2.60.120.200">
    <property type="match status" value="1"/>
</dbReference>
<dbReference type="Gene3D" id="2.60.40.10">
    <property type="entry name" value="Immunoglobulins"/>
    <property type="match status" value="4"/>
</dbReference>
<dbReference type="SUPFAM" id="SSF49899">
    <property type="entry name" value="Concanavalin A-like lectins/glucanases"/>
    <property type="match status" value="1"/>
</dbReference>
<dbReference type="KEGG" id="kan:IMCC3317_01350"/>
<name>A0A7L4ZE70_9FLAO</name>
<evidence type="ECO:0000313" key="7">
    <source>
        <dbReference type="Proteomes" id="UP000464657"/>
    </source>
</evidence>
<feature type="domain" description="Fibronectin type-III" evidence="5">
    <location>
        <begin position="647"/>
        <end position="738"/>
    </location>
</feature>
<feature type="signal peptide" evidence="3">
    <location>
        <begin position="1"/>
        <end position="28"/>
    </location>
</feature>
<feature type="domain" description="MAM" evidence="4">
    <location>
        <begin position="386"/>
        <end position="553"/>
    </location>
</feature>
<dbReference type="Pfam" id="PF00629">
    <property type="entry name" value="MAM"/>
    <property type="match status" value="1"/>
</dbReference>
<dbReference type="InterPro" id="IPR000998">
    <property type="entry name" value="MAM_dom"/>
</dbReference>
<dbReference type="OrthoDB" id="975384at2"/>
<evidence type="ECO:0000256" key="2">
    <source>
        <dbReference type="ARBA" id="ARBA00022737"/>
    </source>
</evidence>
<sequence>MKKITFKFFMIMCLLGTYVGISQTLNQAASWPNAGWTLSGTFDGAGVTGTPAASTTFGFDDDAAGNGSFDDVRATSPVIDLTAASGAGETWITVSGSFVYRAFGGDVLAIETYDADAMTWSALQTFSGNSTNADYQTCAGTAAYTTPVLDISGFTATQLSGFQYRIIYDDNNGWQYGFCVTSPTITSATPPACSPPTALTATNIDGFSADLGWTENGTATLWNVELVNITAAGTQTMTATATGVANPYNQTGLTPSNNYEFYVQADCGVDGTSAWVGPFAFTTTVACPAPSALTATNITTTSADLGWTAGNAQTLWDVELVDITAAGTQTMTATATGVANPYNQTGLTANNDYEFYVRADCVANGTSPWAGPFAFTTQCTTFTAPYSEDFESGGALPDCWTLGGDEDWRFTNTGTGNHIGDNGNITGTSASGAFFAYVDDSDPNATNAELTSPFVDVSGLTTPALIFYEISNNEIGFNATLTVSVYDGAAWNVVGIYNTNTALNGWEKKVVDLSGLTFTGPAQVRFSIADSGSFYDDIAIDDVSLEELPTCPDPSTLTATNITDDSADLGWTETGTATLWNVELIDVTGGGTQTMTATATGVANPYNQTGLTENNNYSFYVQSECGPGGTSAWVGPFAFTTMETCPIPSVLTATNIMETSADLGWTENGVATLWNIELIDVTAGGTQTMTATATGVMNPYAATGLVGDNSYQFYVQADCGVDGTSAWVGPFSFATPYVAVPPTCSSGTFLDSGGTSGDYSASSNITYTICPDMAGDVVEVEFTAFSSENISGSDCYDGLTIHNGADATATTIDPPGGGAAVWCWDEVDVPAEGTGDLEGMTITSSDASGCLTFVFTSDGSVQREGWEAIVNCTTLSVDSSEVRGFLHYVDTVNNSFVVNAQSNIQSIEVYNLVGQIITTAKPNDPSGEANLGSVKNGVYFARVTLQNGNASVVKFVK</sequence>
<dbReference type="GO" id="GO:0005975">
    <property type="term" value="P:carbohydrate metabolic process"/>
    <property type="evidence" value="ECO:0007669"/>
    <property type="project" value="UniProtKB-ARBA"/>
</dbReference>
<dbReference type="InterPro" id="IPR003961">
    <property type="entry name" value="FN3_dom"/>
</dbReference>
<dbReference type="SUPFAM" id="SSF49265">
    <property type="entry name" value="Fibronectin type III"/>
    <property type="match status" value="2"/>
</dbReference>
<keyword evidence="7" id="KW-1185">Reference proteome</keyword>
<proteinExistence type="predicted"/>
<feature type="domain" description="Fibronectin type-III" evidence="5">
    <location>
        <begin position="289"/>
        <end position="380"/>
    </location>
</feature>
<dbReference type="InterPro" id="IPR013320">
    <property type="entry name" value="ConA-like_dom_sf"/>
</dbReference>
<feature type="domain" description="Fibronectin type-III" evidence="5">
    <location>
        <begin position="553"/>
        <end position="644"/>
    </location>
</feature>
<evidence type="ECO:0000259" key="4">
    <source>
        <dbReference type="PROSITE" id="PS50060"/>
    </source>
</evidence>
<dbReference type="RefSeq" id="WP_160127579.1">
    <property type="nucleotide sequence ID" value="NZ_CP019288.1"/>
</dbReference>
<dbReference type="AlphaFoldDB" id="A0A7L4ZE70"/>
<evidence type="ECO:0000313" key="6">
    <source>
        <dbReference type="EMBL" id="QHI34791.1"/>
    </source>
</evidence>
<feature type="chain" id="PRO_5029759395" description="T9SS type A sorting domain-containing protein" evidence="3">
    <location>
        <begin position="29"/>
        <end position="957"/>
    </location>
</feature>
<dbReference type="SUPFAM" id="SSF49854">
    <property type="entry name" value="Spermadhesin, CUB domain"/>
    <property type="match status" value="1"/>
</dbReference>
<reference evidence="6 7" key="1">
    <citation type="journal article" date="2013" name="Int. J. Syst. Evol. Microbiol.">
        <title>Kordia antarctica sp. nov., isolated from Antarctic seawater.</title>
        <authorList>
            <person name="Baek K."/>
            <person name="Choi A."/>
            <person name="Kang I."/>
            <person name="Lee K."/>
            <person name="Cho J.C."/>
        </authorList>
    </citation>
    <scope>NUCLEOTIDE SEQUENCE [LARGE SCALE GENOMIC DNA]</scope>
    <source>
        <strain evidence="6 7">IMCC3317</strain>
    </source>
</reference>
<dbReference type="InterPro" id="IPR050991">
    <property type="entry name" value="ECM_Regulatory_Proteins"/>
</dbReference>
<organism evidence="6 7">
    <name type="scientific">Kordia antarctica</name>
    <dbReference type="NCBI Taxonomy" id="1218801"/>
    <lineage>
        <taxon>Bacteria</taxon>
        <taxon>Pseudomonadati</taxon>
        <taxon>Bacteroidota</taxon>
        <taxon>Flavobacteriia</taxon>
        <taxon>Flavobacteriales</taxon>
        <taxon>Flavobacteriaceae</taxon>
        <taxon>Kordia</taxon>
    </lineage>
</organism>
<dbReference type="PANTHER" id="PTHR46708">
    <property type="entry name" value="TENASCIN"/>
    <property type="match status" value="1"/>
</dbReference>
<dbReference type="EMBL" id="CP019288">
    <property type="protein sequence ID" value="QHI34791.1"/>
    <property type="molecule type" value="Genomic_DNA"/>
</dbReference>
<dbReference type="InterPro" id="IPR013783">
    <property type="entry name" value="Ig-like_fold"/>
</dbReference>
<dbReference type="InterPro" id="IPR026444">
    <property type="entry name" value="Secre_tail"/>
</dbReference>
<evidence type="ECO:0000259" key="5">
    <source>
        <dbReference type="PROSITE" id="PS50853"/>
    </source>
</evidence>
<evidence type="ECO:0008006" key="8">
    <source>
        <dbReference type="Google" id="ProtNLM"/>
    </source>
</evidence>
<accession>A0A7L4ZE70</accession>
<dbReference type="Pfam" id="PF00041">
    <property type="entry name" value="fn3"/>
    <property type="match status" value="2"/>
</dbReference>
<dbReference type="SMART" id="SM00060">
    <property type="entry name" value="FN3"/>
    <property type="match status" value="4"/>
</dbReference>
<dbReference type="PANTHER" id="PTHR46708:SF2">
    <property type="entry name" value="FIBRONECTIN TYPE-III DOMAIN-CONTAINING PROTEIN"/>
    <property type="match status" value="1"/>
</dbReference>
<evidence type="ECO:0000256" key="1">
    <source>
        <dbReference type="ARBA" id="ARBA00022729"/>
    </source>
</evidence>
<dbReference type="PROSITE" id="PS50853">
    <property type="entry name" value="FN3"/>
    <property type="match status" value="4"/>
</dbReference>
<dbReference type="GO" id="GO:0016020">
    <property type="term" value="C:membrane"/>
    <property type="evidence" value="ECO:0007669"/>
    <property type="project" value="InterPro"/>
</dbReference>
<protein>
    <recommendedName>
        <fullName evidence="8">T9SS type A sorting domain-containing protein</fullName>
    </recommendedName>
</protein>
<dbReference type="Proteomes" id="UP000464657">
    <property type="component" value="Chromosome"/>
</dbReference>
<feature type="domain" description="Fibronectin type-III" evidence="5">
    <location>
        <begin position="195"/>
        <end position="286"/>
    </location>
</feature>
<dbReference type="InterPro" id="IPR035914">
    <property type="entry name" value="Sperma_CUB_dom_sf"/>
</dbReference>